<accession>A0A383CBW8</accession>
<dbReference type="InterPro" id="IPR023614">
    <property type="entry name" value="Porin_dom_sf"/>
</dbReference>
<feature type="domain" description="Porin" evidence="1">
    <location>
        <begin position="17"/>
        <end position="204"/>
    </location>
</feature>
<dbReference type="InterPro" id="IPR033900">
    <property type="entry name" value="Gram_neg_porin_domain"/>
</dbReference>
<dbReference type="SUPFAM" id="SSF56935">
    <property type="entry name" value="Porins"/>
    <property type="match status" value="1"/>
</dbReference>
<organism evidence="2">
    <name type="scientific">marine metagenome</name>
    <dbReference type="NCBI Taxonomy" id="408172"/>
    <lineage>
        <taxon>unclassified sequences</taxon>
        <taxon>metagenomes</taxon>
        <taxon>ecological metagenomes</taxon>
    </lineage>
</organism>
<gene>
    <name evidence="2" type="ORF">METZ01_LOCUS481942</name>
</gene>
<sequence length="216" mass="22547">MKNIKSKVVAVAAPAIMALAAATPAKAGILLMGDNGWEVTFGGSSNTFYMYSSSEEAPTGTRSGSLVSESGEDISRLTVGLLPGVFGMSVKAPSTGGLDMMANLTLYPSTQNTARTWNGSANLNLRESYFKVSGDFGSLLVGRTLNTFGTKAIVSDMGLFGIGAQYIADTTLGRIGYGYTYANFGAQIKWTAPSTGPVNFSISIEDPGKIVGQSTY</sequence>
<dbReference type="GO" id="GO:0015288">
    <property type="term" value="F:porin activity"/>
    <property type="evidence" value="ECO:0007669"/>
    <property type="project" value="InterPro"/>
</dbReference>
<dbReference type="EMBL" id="UINC01207126">
    <property type="protein sequence ID" value="SVE29088.1"/>
    <property type="molecule type" value="Genomic_DNA"/>
</dbReference>
<proteinExistence type="predicted"/>
<dbReference type="Pfam" id="PF13609">
    <property type="entry name" value="Porin_4"/>
    <property type="match status" value="1"/>
</dbReference>
<dbReference type="Gene3D" id="2.40.160.10">
    <property type="entry name" value="Porin"/>
    <property type="match status" value="1"/>
</dbReference>
<protein>
    <recommendedName>
        <fullName evidence="1">Porin domain-containing protein</fullName>
    </recommendedName>
</protein>
<feature type="non-terminal residue" evidence="2">
    <location>
        <position position="216"/>
    </location>
</feature>
<evidence type="ECO:0000313" key="2">
    <source>
        <dbReference type="EMBL" id="SVE29088.1"/>
    </source>
</evidence>
<name>A0A383CBW8_9ZZZZ</name>
<reference evidence="2" key="1">
    <citation type="submission" date="2018-05" db="EMBL/GenBank/DDBJ databases">
        <authorList>
            <person name="Lanie J.A."/>
            <person name="Ng W.-L."/>
            <person name="Kazmierczak K.M."/>
            <person name="Andrzejewski T.M."/>
            <person name="Davidsen T.M."/>
            <person name="Wayne K.J."/>
            <person name="Tettelin H."/>
            <person name="Glass J.I."/>
            <person name="Rusch D."/>
            <person name="Podicherti R."/>
            <person name="Tsui H.-C.T."/>
            <person name="Winkler M.E."/>
        </authorList>
    </citation>
    <scope>NUCLEOTIDE SEQUENCE</scope>
</reference>
<dbReference type="AlphaFoldDB" id="A0A383CBW8"/>
<dbReference type="GO" id="GO:0016020">
    <property type="term" value="C:membrane"/>
    <property type="evidence" value="ECO:0007669"/>
    <property type="project" value="InterPro"/>
</dbReference>
<evidence type="ECO:0000259" key="1">
    <source>
        <dbReference type="Pfam" id="PF13609"/>
    </source>
</evidence>